<protein>
    <submittedName>
        <fullName evidence="1">Uncharacterized protein</fullName>
    </submittedName>
</protein>
<dbReference type="EMBL" id="QBLH01003270">
    <property type="protein sequence ID" value="TGZ40685.1"/>
    <property type="molecule type" value="Genomic_DNA"/>
</dbReference>
<organism evidence="1 2">
    <name type="scientific">Temnothorax longispinosus</name>
    <dbReference type="NCBI Taxonomy" id="300112"/>
    <lineage>
        <taxon>Eukaryota</taxon>
        <taxon>Metazoa</taxon>
        <taxon>Ecdysozoa</taxon>
        <taxon>Arthropoda</taxon>
        <taxon>Hexapoda</taxon>
        <taxon>Insecta</taxon>
        <taxon>Pterygota</taxon>
        <taxon>Neoptera</taxon>
        <taxon>Endopterygota</taxon>
        <taxon>Hymenoptera</taxon>
        <taxon>Apocrita</taxon>
        <taxon>Aculeata</taxon>
        <taxon>Formicoidea</taxon>
        <taxon>Formicidae</taxon>
        <taxon>Myrmicinae</taxon>
        <taxon>Temnothorax</taxon>
    </lineage>
</organism>
<evidence type="ECO:0000313" key="1">
    <source>
        <dbReference type="EMBL" id="TGZ40685.1"/>
    </source>
</evidence>
<gene>
    <name evidence="1" type="ORF">DBV15_08399</name>
</gene>
<name>A0A4S2JVK3_9HYME</name>
<dbReference type="AlphaFoldDB" id="A0A4S2JVK3"/>
<dbReference type="Proteomes" id="UP000310200">
    <property type="component" value="Unassembled WGS sequence"/>
</dbReference>
<keyword evidence="2" id="KW-1185">Reference proteome</keyword>
<evidence type="ECO:0000313" key="2">
    <source>
        <dbReference type="Proteomes" id="UP000310200"/>
    </source>
</evidence>
<comment type="caution">
    <text evidence="1">The sequence shown here is derived from an EMBL/GenBank/DDBJ whole genome shotgun (WGS) entry which is preliminary data.</text>
</comment>
<sequence>MLAGAHPTSYLETTPQVLCAHGWRWPCFWAARAARDAHAHCRCHSRERARAGPSDCAELSSWVTTCDREEQPRRNRSRCPSIFTCLTIRSD</sequence>
<proteinExistence type="predicted"/>
<reference evidence="1 2" key="1">
    <citation type="journal article" date="2019" name="Philos. Trans. R. Soc. Lond., B, Biol. Sci.">
        <title>Ant behaviour and brain gene expression of defending hosts depend on the ecological success of the intruding social parasite.</title>
        <authorList>
            <person name="Kaur R."/>
            <person name="Stoldt M."/>
            <person name="Jongepier E."/>
            <person name="Feldmeyer B."/>
            <person name="Menzel F."/>
            <person name="Bornberg-Bauer E."/>
            <person name="Foitzik S."/>
        </authorList>
    </citation>
    <scope>NUCLEOTIDE SEQUENCE [LARGE SCALE GENOMIC DNA]</scope>
    <source>
        <tissue evidence="1">Whole body</tissue>
    </source>
</reference>
<accession>A0A4S2JVK3</accession>